<protein>
    <recommendedName>
        <fullName evidence="4">Cytochrome c</fullName>
    </recommendedName>
</protein>
<evidence type="ECO:0000256" key="1">
    <source>
        <dbReference type="SAM" id="SignalP"/>
    </source>
</evidence>
<dbReference type="GO" id="GO:0009055">
    <property type="term" value="F:electron transfer activity"/>
    <property type="evidence" value="ECO:0007669"/>
    <property type="project" value="InterPro"/>
</dbReference>
<name>A0A5B8RT33_9BURK</name>
<proteinExistence type="predicted"/>
<dbReference type="SUPFAM" id="SSF46626">
    <property type="entry name" value="Cytochrome c"/>
    <property type="match status" value="1"/>
</dbReference>
<keyword evidence="3" id="KW-1185">Reference proteome</keyword>
<organism evidence="2 3">
    <name type="scientific">Comamonas flocculans</name>
    <dbReference type="NCBI Taxonomy" id="2597701"/>
    <lineage>
        <taxon>Bacteria</taxon>
        <taxon>Pseudomonadati</taxon>
        <taxon>Pseudomonadota</taxon>
        <taxon>Betaproteobacteria</taxon>
        <taxon>Burkholderiales</taxon>
        <taxon>Comamonadaceae</taxon>
        <taxon>Comamonas</taxon>
    </lineage>
</organism>
<gene>
    <name evidence="2" type="ORF">FOZ74_01815</name>
</gene>
<dbReference type="GO" id="GO:0020037">
    <property type="term" value="F:heme binding"/>
    <property type="evidence" value="ECO:0007669"/>
    <property type="project" value="InterPro"/>
</dbReference>
<dbReference type="OrthoDB" id="9796294at2"/>
<evidence type="ECO:0000313" key="3">
    <source>
        <dbReference type="Proteomes" id="UP000321199"/>
    </source>
</evidence>
<dbReference type="InterPro" id="IPR036909">
    <property type="entry name" value="Cyt_c-like_dom_sf"/>
</dbReference>
<dbReference type="KEGG" id="cof:FOZ74_01815"/>
<dbReference type="EMBL" id="CP042344">
    <property type="protein sequence ID" value="QEA11872.1"/>
    <property type="molecule type" value="Genomic_DNA"/>
</dbReference>
<dbReference type="Proteomes" id="UP000321199">
    <property type="component" value="Chromosome"/>
</dbReference>
<sequence length="127" mass="13959">MTHMHQALAASNSIVFKAAATALRLAALLAPALLVAAPAFAQTPEAFKGANPHEGEALVKDRQCDSCHAQKWGNDGRDIYRPGKLIRDVAQLRKQVSQCNTGLNLNLFPEEETDIAAWLNQSYYHFK</sequence>
<reference evidence="2 3" key="1">
    <citation type="submission" date="2019-07" db="EMBL/GenBank/DDBJ databases">
        <title>Complete genome sequence of Comamonas sp. NLF 7-7 isolated from livestock.</title>
        <authorList>
            <person name="Kim D.H."/>
            <person name="Kim J.G."/>
        </authorList>
    </citation>
    <scope>NUCLEOTIDE SEQUENCE [LARGE SCALE GENOMIC DNA]</scope>
    <source>
        <strain evidence="2 3">NLF 7-7</strain>
    </source>
</reference>
<evidence type="ECO:0008006" key="4">
    <source>
        <dbReference type="Google" id="ProtNLM"/>
    </source>
</evidence>
<keyword evidence="1" id="KW-0732">Signal</keyword>
<feature type="signal peptide" evidence="1">
    <location>
        <begin position="1"/>
        <end position="41"/>
    </location>
</feature>
<dbReference type="RefSeq" id="WP_146911458.1">
    <property type="nucleotide sequence ID" value="NZ_CP042344.1"/>
</dbReference>
<dbReference type="AlphaFoldDB" id="A0A5B8RT33"/>
<accession>A0A5B8RT33</accession>
<evidence type="ECO:0000313" key="2">
    <source>
        <dbReference type="EMBL" id="QEA11872.1"/>
    </source>
</evidence>
<feature type="chain" id="PRO_5023029196" description="Cytochrome c" evidence="1">
    <location>
        <begin position="42"/>
        <end position="127"/>
    </location>
</feature>